<feature type="domain" description="FAD-dependent oxidoreductase 2 FAD-binding" evidence="5">
    <location>
        <begin position="27"/>
        <end position="522"/>
    </location>
</feature>
<dbReference type="Gene3D" id="3.50.50.60">
    <property type="entry name" value="FAD/NAD(P)-binding domain"/>
    <property type="match status" value="3"/>
</dbReference>
<keyword evidence="7" id="KW-1185">Reference proteome</keyword>
<evidence type="ECO:0000259" key="5">
    <source>
        <dbReference type="Pfam" id="PF00890"/>
    </source>
</evidence>
<dbReference type="GO" id="GO:0008202">
    <property type="term" value="P:steroid metabolic process"/>
    <property type="evidence" value="ECO:0007669"/>
    <property type="project" value="UniProtKB-ARBA"/>
</dbReference>
<dbReference type="GO" id="GO:0016491">
    <property type="term" value="F:oxidoreductase activity"/>
    <property type="evidence" value="ECO:0007669"/>
    <property type="project" value="UniProtKB-KW"/>
</dbReference>
<dbReference type="PANTHER" id="PTHR43400">
    <property type="entry name" value="FUMARATE REDUCTASE"/>
    <property type="match status" value="1"/>
</dbReference>
<comment type="cofactor">
    <cofactor evidence="1">
        <name>FAD</name>
        <dbReference type="ChEBI" id="CHEBI:57692"/>
    </cofactor>
</comment>
<evidence type="ECO:0000313" key="7">
    <source>
        <dbReference type="Proteomes" id="UP000327179"/>
    </source>
</evidence>
<dbReference type="KEGG" id="plal:FXN65_21135"/>
<evidence type="ECO:0000256" key="1">
    <source>
        <dbReference type="ARBA" id="ARBA00001974"/>
    </source>
</evidence>
<dbReference type="Gene3D" id="3.90.700.10">
    <property type="entry name" value="Succinate dehydrogenase/fumarate reductase flavoprotein, catalytic domain"/>
    <property type="match status" value="1"/>
</dbReference>
<dbReference type="InterPro" id="IPR027477">
    <property type="entry name" value="Succ_DH/fumarate_Rdtase_cat_sf"/>
</dbReference>
<protein>
    <submittedName>
        <fullName evidence="6">FAD-binding protein</fullName>
    </submittedName>
</protein>
<dbReference type="Pfam" id="PF00890">
    <property type="entry name" value="FAD_binding_2"/>
    <property type="match status" value="1"/>
</dbReference>
<gene>
    <name evidence="6" type="ORF">FXN65_21135</name>
</gene>
<evidence type="ECO:0000256" key="2">
    <source>
        <dbReference type="ARBA" id="ARBA00022630"/>
    </source>
</evidence>
<dbReference type="Proteomes" id="UP000327179">
    <property type="component" value="Chromosome"/>
</dbReference>
<keyword evidence="4" id="KW-0560">Oxidoreductase</keyword>
<keyword evidence="2" id="KW-0285">Flavoprotein</keyword>
<dbReference type="SUPFAM" id="SSF51905">
    <property type="entry name" value="FAD/NAD(P)-binding domain"/>
    <property type="match status" value="1"/>
</dbReference>
<dbReference type="RefSeq" id="WP_151136080.1">
    <property type="nucleotide sequence ID" value="NZ_CP043311.1"/>
</dbReference>
<evidence type="ECO:0000256" key="3">
    <source>
        <dbReference type="ARBA" id="ARBA00022827"/>
    </source>
</evidence>
<dbReference type="SUPFAM" id="SSF56425">
    <property type="entry name" value="Succinate dehydrogenase/fumarate reductase flavoprotein, catalytic domain"/>
    <property type="match status" value="1"/>
</dbReference>
<evidence type="ECO:0000313" key="6">
    <source>
        <dbReference type="EMBL" id="QEY64442.1"/>
    </source>
</evidence>
<dbReference type="EMBL" id="CP043311">
    <property type="protein sequence ID" value="QEY64442.1"/>
    <property type="molecule type" value="Genomic_DNA"/>
</dbReference>
<accession>A0A5J6QRS7</accession>
<dbReference type="NCBIfam" id="NF005511">
    <property type="entry name" value="PRK07121.1-4"/>
    <property type="match status" value="1"/>
</dbReference>
<dbReference type="PANTHER" id="PTHR43400:SF10">
    <property type="entry name" value="3-OXOSTEROID 1-DEHYDROGENASE"/>
    <property type="match status" value="1"/>
</dbReference>
<proteinExistence type="predicted"/>
<reference evidence="6 7" key="1">
    <citation type="submission" date="2019-08" db="EMBL/GenBank/DDBJ databases">
        <title>Whole-genome Sequencing of e-waste polymer degrading bacterium Pseudomonas sp. strain PE08.</title>
        <authorList>
            <person name="Kirdat K."/>
            <person name="Debbarma P."/>
            <person name="Narawade N."/>
            <person name="Suyal D."/>
            <person name="Thorat V."/>
            <person name="Shouche Y."/>
            <person name="Goel R."/>
            <person name="Yadav A."/>
        </authorList>
    </citation>
    <scope>NUCLEOTIDE SEQUENCE [LARGE SCALE GENOMIC DNA]</scope>
    <source>
        <strain evidence="6 7">PE08</strain>
    </source>
</reference>
<keyword evidence="3" id="KW-0274">FAD</keyword>
<dbReference type="PRINTS" id="PR00411">
    <property type="entry name" value="PNDRDTASEI"/>
</dbReference>
<sequence length="558" mass="59508">MTAMEQTPEAPLRVRDAAQLAWDDSADLLVVGFGGAGVCAAIEAASQGVSVLALDRFQGGGATARSGGVVYAGGGTSQQAEAGVEDTVAAMYDYLRQEVGEAVSAETLRGFCQDSRANLAWLEQQGAAFQGSVPPLKTSYPSDQYYLYYSGNEAVPSYAAQARPAPRGHRALGSGMSGIALFRPLAATALRKGVRLRRQCEVRRLVLDDAGTVLGVEAWELPAGSRAAKRHARLSRWTDAIHPYAPAIAEGWRRKLREVELAHGQRRLIRALHGVLLSSGGFVFNRAMLANHAPRYLDGLPLGTSGCDGSGIRLGQSAGGRTARMERASAWRFINPPLAWARGLIVNAQGQRYCNEEVYGARLGHAMVEEQGGRAILILNRALMKEAFAQVGPGKVWSFQRLPAVLNMLFNARRGRSLAELAERSGLPQANLERTVAAYNAAARGDRDDELGKSKAFLAPLDEGPWYALDLSFDSKLFPCPVITLGGLTVCERSGQVLGEDGQPVPGLFSAGRNAVGVASNFYVSGLSLADCVHSGRRVGAHVAELVRAALASQGEQQ</sequence>
<organism evidence="6 7">
    <name type="scientific">Metapseudomonas lalkuanensis</name>
    <dbReference type="NCBI Taxonomy" id="2604832"/>
    <lineage>
        <taxon>Bacteria</taxon>
        <taxon>Pseudomonadati</taxon>
        <taxon>Pseudomonadota</taxon>
        <taxon>Gammaproteobacteria</taxon>
        <taxon>Pseudomonadales</taxon>
        <taxon>Pseudomonadaceae</taxon>
        <taxon>Metapseudomonas</taxon>
    </lineage>
</organism>
<dbReference type="InterPro" id="IPR050315">
    <property type="entry name" value="FAD-oxidoreductase_2"/>
</dbReference>
<dbReference type="AlphaFoldDB" id="A0A5J6QRS7"/>
<dbReference type="InterPro" id="IPR003953">
    <property type="entry name" value="FAD-dep_OxRdtase_2_FAD-bd"/>
</dbReference>
<dbReference type="InterPro" id="IPR036188">
    <property type="entry name" value="FAD/NAD-bd_sf"/>
</dbReference>
<name>A0A5J6QRS7_9GAMM</name>
<evidence type="ECO:0000256" key="4">
    <source>
        <dbReference type="ARBA" id="ARBA00023002"/>
    </source>
</evidence>